<dbReference type="EMBL" id="LAZR01015614">
    <property type="protein sequence ID" value="KKM08154.1"/>
    <property type="molecule type" value="Genomic_DNA"/>
</dbReference>
<comment type="caution">
    <text evidence="1">The sequence shown here is derived from an EMBL/GenBank/DDBJ whole genome shotgun (WGS) entry which is preliminary data.</text>
</comment>
<name>A0A0F9HAK3_9ZZZZ</name>
<reference evidence="1" key="1">
    <citation type="journal article" date="2015" name="Nature">
        <title>Complex archaea that bridge the gap between prokaryotes and eukaryotes.</title>
        <authorList>
            <person name="Spang A."/>
            <person name="Saw J.H."/>
            <person name="Jorgensen S.L."/>
            <person name="Zaremba-Niedzwiedzka K."/>
            <person name="Martijn J."/>
            <person name="Lind A.E."/>
            <person name="van Eijk R."/>
            <person name="Schleper C."/>
            <person name="Guy L."/>
            <person name="Ettema T.J."/>
        </authorList>
    </citation>
    <scope>NUCLEOTIDE SEQUENCE</scope>
</reference>
<organism evidence="1">
    <name type="scientific">marine sediment metagenome</name>
    <dbReference type="NCBI Taxonomy" id="412755"/>
    <lineage>
        <taxon>unclassified sequences</taxon>
        <taxon>metagenomes</taxon>
        <taxon>ecological metagenomes</taxon>
    </lineage>
</organism>
<protein>
    <submittedName>
        <fullName evidence="1">Uncharacterized protein</fullName>
    </submittedName>
</protein>
<gene>
    <name evidence="1" type="ORF">LCGC14_1726750</name>
</gene>
<accession>A0A0F9HAK3</accession>
<dbReference type="AlphaFoldDB" id="A0A0F9HAK3"/>
<proteinExistence type="predicted"/>
<sequence>MGTVKGTKFTEEHVAHIMESRQKSPRWLEGRKRAAAKMRGRPPSLKAMAASLATRSLRTLGLTRDGSQVLWEAYLELHLARLRELREPVTA</sequence>
<evidence type="ECO:0000313" key="1">
    <source>
        <dbReference type="EMBL" id="KKM08154.1"/>
    </source>
</evidence>